<accession>A0A090I975</accession>
<dbReference type="PATRIC" id="fig|80852.17.peg.2939"/>
<dbReference type="GO" id="GO:0016747">
    <property type="term" value="F:acyltransferase activity, transferring groups other than amino-acyl groups"/>
    <property type="evidence" value="ECO:0007669"/>
    <property type="project" value="InterPro"/>
</dbReference>
<dbReference type="PROSITE" id="PS51186">
    <property type="entry name" value="GNAT"/>
    <property type="match status" value="1"/>
</dbReference>
<dbReference type="EMBL" id="LN554847">
    <property type="protein sequence ID" value="CED56842.1"/>
    <property type="molecule type" value="Genomic_DNA"/>
</dbReference>
<feature type="domain" description="N-acetyltransferase" evidence="1">
    <location>
        <begin position="1"/>
        <end position="155"/>
    </location>
</feature>
<dbReference type="STRING" id="80852.AWOD_II_0191"/>
<sequence length="178" mass="19611">MKYSLYTATQTNEINALFTKTFSDSEGEQEGQLIGQLVEDLIGTTKAEDLYVFVATENEKVIGSILFTRLTFKADINVFLLAPVAVHTDYQGKGIGQELINFGLQAMKKEGVELAFTYGDPSFYSKVAFQPVTEAQFKAPLTLSYPHGWLAQSLSGQELSGIDGDSSCVPAFNKPEFW</sequence>
<dbReference type="HOGENOM" id="CLU_081840_3_0_6"/>
<dbReference type="OrthoDB" id="9797178at2"/>
<evidence type="ECO:0000313" key="2">
    <source>
        <dbReference type="EMBL" id="CED56842.1"/>
    </source>
</evidence>
<name>A0A090I975_9GAMM</name>
<dbReference type="InterPro" id="IPR016181">
    <property type="entry name" value="Acyl_CoA_acyltransferase"/>
</dbReference>
<keyword evidence="2" id="KW-0808">Transferase</keyword>
<dbReference type="Gene3D" id="3.40.630.30">
    <property type="match status" value="1"/>
</dbReference>
<dbReference type="Proteomes" id="UP000032427">
    <property type="component" value="Chromosome 2"/>
</dbReference>
<dbReference type="AlphaFoldDB" id="A0A090I975"/>
<dbReference type="CDD" id="cd04301">
    <property type="entry name" value="NAT_SF"/>
    <property type="match status" value="1"/>
</dbReference>
<keyword evidence="3" id="KW-1185">Reference proteome</keyword>
<evidence type="ECO:0000259" key="1">
    <source>
        <dbReference type="PROSITE" id="PS51186"/>
    </source>
</evidence>
<dbReference type="InterPro" id="IPR000182">
    <property type="entry name" value="GNAT_dom"/>
</dbReference>
<dbReference type="KEGG" id="awd:AWOD_II_0191"/>
<protein>
    <submittedName>
        <fullName evidence="2">Acetyltransferase, GNAT family</fullName>
    </submittedName>
</protein>
<proteinExistence type="predicted"/>
<reference evidence="3" key="1">
    <citation type="submission" date="2014-09" db="EMBL/GenBank/DDBJ databases">
        <authorList>
            <person name="Hjerde E."/>
        </authorList>
    </citation>
    <scope>NUCLEOTIDE SEQUENCE [LARGE SCALE GENOMIC DNA]</scope>
    <source>
        <strain evidence="3">06/09/139</strain>
    </source>
</reference>
<organism evidence="2 3">
    <name type="scientific">Aliivibrio wodanis</name>
    <dbReference type="NCBI Taxonomy" id="80852"/>
    <lineage>
        <taxon>Bacteria</taxon>
        <taxon>Pseudomonadati</taxon>
        <taxon>Pseudomonadota</taxon>
        <taxon>Gammaproteobacteria</taxon>
        <taxon>Vibrionales</taxon>
        <taxon>Vibrionaceae</taxon>
        <taxon>Aliivibrio</taxon>
    </lineage>
</organism>
<dbReference type="GeneID" id="28542435"/>
<evidence type="ECO:0000313" key="3">
    <source>
        <dbReference type="Proteomes" id="UP000032427"/>
    </source>
</evidence>
<dbReference type="Pfam" id="PF13508">
    <property type="entry name" value="Acetyltransf_7"/>
    <property type="match status" value="1"/>
</dbReference>
<dbReference type="SUPFAM" id="SSF55729">
    <property type="entry name" value="Acyl-CoA N-acyltransferases (Nat)"/>
    <property type="match status" value="1"/>
</dbReference>
<gene>
    <name evidence="2" type="ORF">AWOD_II_0191</name>
</gene>